<dbReference type="PANTHER" id="PTHR16537">
    <property type="entry name" value="SJOEGREN SYNDROME/SCLERODERMA AUTOANTIGEN 1"/>
    <property type="match status" value="1"/>
</dbReference>
<comment type="caution">
    <text evidence="1">The sequence shown here is derived from an EMBL/GenBank/DDBJ whole genome shotgun (WGS) entry which is preliminary data.</text>
</comment>
<dbReference type="GeneID" id="42005257"/>
<organism evidence="1 2">
    <name type="scientific">Synchytrium microbalum</name>
    <dbReference type="NCBI Taxonomy" id="1806994"/>
    <lineage>
        <taxon>Eukaryota</taxon>
        <taxon>Fungi</taxon>
        <taxon>Fungi incertae sedis</taxon>
        <taxon>Chytridiomycota</taxon>
        <taxon>Chytridiomycota incertae sedis</taxon>
        <taxon>Chytridiomycetes</taxon>
        <taxon>Synchytriales</taxon>
        <taxon>Synchytriaceae</taxon>
        <taxon>Synchytrium</taxon>
    </lineage>
</organism>
<evidence type="ECO:0000313" key="1">
    <source>
        <dbReference type="EMBL" id="TPX32983.1"/>
    </source>
</evidence>
<gene>
    <name evidence="1" type="ORF">SmJEL517_g04032</name>
</gene>
<dbReference type="Pfam" id="PF06677">
    <property type="entry name" value="Auto_anti-p27"/>
    <property type="match status" value="2"/>
</dbReference>
<reference evidence="1 2" key="1">
    <citation type="journal article" date="2019" name="Sci. Rep.">
        <title>Comparative genomics of chytrid fungi reveal insights into the obligate biotrophic and pathogenic lifestyle of Synchytrium endobioticum.</title>
        <authorList>
            <person name="van de Vossenberg B.T.L.H."/>
            <person name="Warris S."/>
            <person name="Nguyen H.D.T."/>
            <person name="van Gent-Pelzer M.P.E."/>
            <person name="Joly D.L."/>
            <person name="van de Geest H.C."/>
            <person name="Bonants P.J.M."/>
            <person name="Smith D.S."/>
            <person name="Levesque C.A."/>
            <person name="van der Lee T.A.J."/>
        </authorList>
    </citation>
    <scope>NUCLEOTIDE SEQUENCE [LARGE SCALE GENOMIC DNA]</scope>
    <source>
        <strain evidence="1 2">JEL517</strain>
    </source>
</reference>
<dbReference type="STRING" id="1806994.A0A507C613"/>
<dbReference type="EMBL" id="QEAO01000024">
    <property type="protein sequence ID" value="TPX32983.1"/>
    <property type="molecule type" value="Genomic_DNA"/>
</dbReference>
<keyword evidence="2" id="KW-1185">Reference proteome</keyword>
<dbReference type="PANTHER" id="PTHR16537:SF1">
    <property type="entry name" value="PROTEIN ZNRD2"/>
    <property type="match status" value="1"/>
</dbReference>
<dbReference type="AlphaFoldDB" id="A0A507C613"/>
<accession>A0A507C613</accession>
<dbReference type="RefSeq" id="XP_031024078.1">
    <property type="nucleotide sequence ID" value="XM_031169960.1"/>
</dbReference>
<name>A0A507C613_9FUNG</name>
<dbReference type="OrthoDB" id="28939at2759"/>
<evidence type="ECO:0000313" key="2">
    <source>
        <dbReference type="Proteomes" id="UP000319731"/>
    </source>
</evidence>
<sequence length="374" mass="40283">MSAGDRQERGIKLIGDYLLQGWVLTDDKCKSNWQNGCSMPSMRARDGSRYICVLCDDPRNPWPPAGAIQQASVDALVNILPAVDAMTGVNDDSSIGDEDLGLTETGNLMNGLQSNNTVVEANMPTDEERRSRREQVDRATRLLGQRLLQGWTMLQDECPNPACPGIPLVQNRQRHKYCVLCERSYISEQDLPPPVVPVPLSSPGHIAIAAEAPSVSPIHRSITETTERAEQDHGRVMTHTEELLGSAIMGGSPAREEPERRNTAPSINRSVAGSVAVSTVTNPTPFAPLGVPIAVPGGGSSSRPRQHPNLTVSSNLGASIASDVGSKDRLLSTLWSKLEDVRMSLERSTSGSEIKSLSETIVSLTQAIHASNSL</sequence>
<proteinExistence type="predicted"/>
<dbReference type="InterPro" id="IPR051888">
    <property type="entry name" value="UPF0148_domain"/>
</dbReference>
<protein>
    <submittedName>
        <fullName evidence="1">Uncharacterized protein</fullName>
    </submittedName>
</protein>
<dbReference type="Proteomes" id="UP000319731">
    <property type="component" value="Unassembled WGS sequence"/>
</dbReference>
<dbReference type="InterPro" id="IPR009563">
    <property type="entry name" value="SSSCA1"/>
</dbReference>